<dbReference type="Proteomes" id="UP000543836">
    <property type="component" value="Unassembled WGS sequence"/>
</dbReference>
<evidence type="ECO:0000313" key="2">
    <source>
        <dbReference type="Proteomes" id="UP000543836"/>
    </source>
</evidence>
<reference evidence="1 2" key="1">
    <citation type="submission" date="2020-08" db="EMBL/GenBank/DDBJ databases">
        <title>Genomic Encyclopedia of Type Strains, Phase IV (KMG-V): Genome sequencing to study the core and pangenomes of soil and plant-associated prokaryotes.</title>
        <authorList>
            <person name="Whitman W."/>
        </authorList>
    </citation>
    <scope>NUCLEOTIDE SEQUENCE [LARGE SCALE GENOMIC DNA]</scope>
    <source>
        <strain evidence="1 2">SEMIA 492</strain>
    </source>
</reference>
<comment type="caution">
    <text evidence="1">The sequence shown here is derived from an EMBL/GenBank/DDBJ whole genome shotgun (WGS) entry which is preliminary data.</text>
</comment>
<name>A0A7W6ZR88_9HYPH</name>
<dbReference type="EMBL" id="JACIIG010000002">
    <property type="protein sequence ID" value="MBB4567264.1"/>
    <property type="molecule type" value="Genomic_DNA"/>
</dbReference>
<protein>
    <submittedName>
        <fullName evidence="1">Uncharacterized protein</fullName>
    </submittedName>
</protein>
<sequence length="77" mass="8285">MNLNRIMLAEEVARGLGGLLPSSSASPPLGRRDMQNNTTLDPLLMAVRTNPPLVPCITNFAAISDSLSIGWIRKGRP</sequence>
<evidence type="ECO:0000313" key="1">
    <source>
        <dbReference type="EMBL" id="MBB4567264.1"/>
    </source>
</evidence>
<gene>
    <name evidence="1" type="ORF">GGE60_001365</name>
</gene>
<organism evidence="1 2">
    <name type="scientific">Rhizobium leucaenae</name>
    <dbReference type="NCBI Taxonomy" id="29450"/>
    <lineage>
        <taxon>Bacteria</taxon>
        <taxon>Pseudomonadati</taxon>
        <taxon>Pseudomonadota</taxon>
        <taxon>Alphaproteobacteria</taxon>
        <taxon>Hyphomicrobiales</taxon>
        <taxon>Rhizobiaceae</taxon>
        <taxon>Rhizobium/Agrobacterium group</taxon>
        <taxon>Rhizobium</taxon>
    </lineage>
</organism>
<proteinExistence type="predicted"/>
<dbReference type="AlphaFoldDB" id="A0A7W6ZR88"/>
<keyword evidence="2" id="KW-1185">Reference proteome</keyword>
<accession>A0A7W6ZR88</accession>